<evidence type="ECO:0000256" key="4">
    <source>
        <dbReference type="SAM" id="Phobius"/>
    </source>
</evidence>
<feature type="transmembrane region" description="Helical" evidence="4">
    <location>
        <begin position="275"/>
        <end position="295"/>
    </location>
</feature>
<accession>A0A4U7BHZ9</accession>
<feature type="transmembrane region" description="Helical" evidence="4">
    <location>
        <begin position="302"/>
        <end position="322"/>
    </location>
</feature>
<keyword evidence="1 4" id="KW-0812">Transmembrane</keyword>
<dbReference type="PANTHER" id="PTHR43767:SF10">
    <property type="entry name" value="SURFACTIN SYNTHASE SUBUNIT 1"/>
    <property type="match status" value="1"/>
</dbReference>
<feature type="transmembrane region" description="Helical" evidence="4">
    <location>
        <begin position="45"/>
        <end position="67"/>
    </location>
</feature>
<dbReference type="Proteomes" id="UP000308838">
    <property type="component" value="Unassembled WGS sequence"/>
</dbReference>
<dbReference type="InterPro" id="IPR011701">
    <property type="entry name" value="MFS"/>
</dbReference>
<feature type="transmembrane region" description="Helical" evidence="4">
    <location>
        <begin position="371"/>
        <end position="390"/>
    </location>
</feature>
<keyword evidence="2 4" id="KW-1133">Transmembrane helix</keyword>
<dbReference type="Pfam" id="PF07690">
    <property type="entry name" value="MFS_1"/>
    <property type="match status" value="1"/>
</dbReference>
<dbReference type="NCBIfam" id="NF006386">
    <property type="entry name" value="PRK08633.1"/>
    <property type="match status" value="1"/>
</dbReference>
<proteinExistence type="predicted"/>
<sequence>MQKKSFLKVKGVIPFLLVGFINAFVDLGHKIIIQNTIYKIYEDDTQLLLTAIVNALILLPFVLMLSPSGFLADKYPKNWIIKISAGFSMILTIIICACYYNGAFWTAFVFTFIMGIQAALYSPSKYGFIKELVGKEMLAIGNGAINAVSIVAILAGMSVFSLSFENLYQPINNTNPSEVLKQVAPLGFVLIGFSLLEFYLACRLPQLKNEDKNIKFSIQEYLSAKLLTKNLKLIFENKTIWLCIIGISVFWAISQLYLVTFPVFSKNELLIDNTFFVQISLGFSGIGVILGSLVAGKFSKNYIELGLIPFGALGIFIITLTIPYFTNLIFYSFLFFLFGFCGALFIIPLNSLMQFHARENELGKILAGNNFIQNITMLAFLVLATLFANFKLDVVYLFYFIMIVTFFGAIYVVLKLPFSLVRILLNMAFLGRYRLLVEGFENIPEKGGALLLGNHVSFIDWAIVQMAIPRKVYFVMERSIYSKWYIKFFLDKFGVIPVSSTGSKASLELIAQHIKNGDLVCLFPEGVLSRHGQLNEFKAGFEHVCSNLEENDGIILPFYIKGLWGSSFSRSDEEFSARNKTLSKRRIAIAFGKAMSLNSKRDEVKAKVFELSFMAWKSQCEAMHTIARVWISTAKRNLSNIAIIDTIAGAITYRKMLSLSLILSTFIRENTEKLNIRFERGSYAPKEECIGILLPASFASSLVNLSVLIAQKVVVNLNFTAGEKALKAAIENAQISQIYTSRKFLEKLENKGISLNFGENIHLIYMEDIVENFKKQKSKVIRTMIMVSILPSCILKAIFTPSKNNLAIAAILFSSGSEGAPKGVMLNNRNILSNIAQISDVLCTKNSDVMLSSLPPFHAFGLTVTTFLPLLEGIKSITFADPTDALGIAKAIAKNNVTIMCGTSTFLGIYARNKKLDALMFESLRIVVSGAEKLKNEVRTAFEMKFKKTIFEGYGATETTPVASVNLPNRFDVDYWLIHRASKEGSVGMPLPGTAIRIVDPNTYEILKTNEDGLILIGGHQVMVGYLNNKEKTDEVIKEIDGIRWYNTGDKGHLDEDGFLYIVDRYSRFAKIGGEMISLGTLEEEIAKFINTEVVKFCAIALEDEKKGEQIVLLVECNDEFFEGICEAIKSSNTPAIFKPSRYFKVEKIPVLGSGKVDLKGAKELAKDLV</sequence>
<dbReference type="SUPFAM" id="SSF69593">
    <property type="entry name" value="Glycerol-3-phosphate (1)-acyltransferase"/>
    <property type="match status" value="1"/>
</dbReference>
<comment type="caution">
    <text evidence="6">The sequence shown here is derived from an EMBL/GenBank/DDBJ whole genome shotgun (WGS) entry which is preliminary data.</text>
</comment>
<dbReference type="GO" id="GO:0022857">
    <property type="term" value="F:transmembrane transporter activity"/>
    <property type="evidence" value="ECO:0007669"/>
    <property type="project" value="InterPro"/>
</dbReference>
<dbReference type="SUPFAM" id="SSF103473">
    <property type="entry name" value="MFS general substrate transporter"/>
    <property type="match status" value="1"/>
</dbReference>
<dbReference type="RefSeq" id="WP_137621095.1">
    <property type="nucleotide sequence ID" value="NZ_NXLZ01000012.1"/>
</dbReference>
<dbReference type="CDD" id="cd07989">
    <property type="entry name" value="LPLAT_AGPAT-like"/>
    <property type="match status" value="1"/>
</dbReference>
<gene>
    <name evidence="6" type="ORF">CQA69_07155</name>
</gene>
<feature type="transmembrane region" description="Helical" evidence="4">
    <location>
        <begin position="396"/>
        <end position="414"/>
    </location>
</feature>
<feature type="transmembrane region" description="Helical" evidence="4">
    <location>
        <begin position="328"/>
        <end position="350"/>
    </location>
</feature>
<dbReference type="CDD" id="cd06173">
    <property type="entry name" value="MFS_MefA_like"/>
    <property type="match status" value="1"/>
</dbReference>
<dbReference type="PROSITE" id="PS00455">
    <property type="entry name" value="AMP_BINDING"/>
    <property type="match status" value="1"/>
</dbReference>
<keyword evidence="6" id="KW-0012">Acyltransferase</keyword>
<evidence type="ECO:0000256" key="2">
    <source>
        <dbReference type="ARBA" id="ARBA00022989"/>
    </source>
</evidence>
<dbReference type="SMART" id="SM00563">
    <property type="entry name" value="PlsC"/>
    <property type="match status" value="1"/>
</dbReference>
<dbReference type="Gene3D" id="3.40.50.12780">
    <property type="entry name" value="N-terminal domain of ligase-like"/>
    <property type="match status" value="1"/>
</dbReference>
<dbReference type="SUPFAM" id="SSF56801">
    <property type="entry name" value="Acetyl-CoA synthetase-like"/>
    <property type="match status" value="1"/>
</dbReference>
<dbReference type="AlphaFoldDB" id="A0A4U7BHZ9"/>
<dbReference type="InterPro" id="IPR000873">
    <property type="entry name" value="AMP-dep_synth/lig_dom"/>
</dbReference>
<feature type="transmembrane region" description="Helical" evidence="4">
    <location>
        <begin position="12"/>
        <end position="33"/>
    </location>
</feature>
<evidence type="ECO:0000259" key="5">
    <source>
        <dbReference type="SMART" id="SM00563"/>
    </source>
</evidence>
<dbReference type="Gene3D" id="1.20.1250.20">
    <property type="entry name" value="MFS general substrate transporter like domains"/>
    <property type="match status" value="1"/>
</dbReference>
<feature type="transmembrane region" description="Helical" evidence="4">
    <location>
        <begin position="103"/>
        <end position="122"/>
    </location>
</feature>
<dbReference type="InterPro" id="IPR050237">
    <property type="entry name" value="ATP-dep_AMP-bd_enzyme"/>
</dbReference>
<keyword evidence="7" id="KW-1185">Reference proteome</keyword>
<dbReference type="InterPro" id="IPR002123">
    <property type="entry name" value="Plipid/glycerol_acylTrfase"/>
</dbReference>
<feature type="transmembrane region" description="Helical" evidence="4">
    <location>
        <begin position="239"/>
        <end position="263"/>
    </location>
</feature>
<evidence type="ECO:0000313" key="7">
    <source>
        <dbReference type="Proteomes" id="UP000308838"/>
    </source>
</evidence>
<keyword evidence="3 4" id="KW-0472">Membrane</keyword>
<feature type="transmembrane region" description="Helical" evidence="4">
    <location>
        <begin position="143"/>
        <end position="163"/>
    </location>
</feature>
<protein>
    <submittedName>
        <fullName evidence="6">Acyl-[ACP]--phospholipid O-acyltransferase</fullName>
    </submittedName>
</protein>
<keyword evidence="6" id="KW-0808">Transferase</keyword>
<dbReference type="Pfam" id="PF00501">
    <property type="entry name" value="AMP-binding"/>
    <property type="match status" value="1"/>
</dbReference>
<name>A0A4U7BHZ9_9BACT</name>
<dbReference type="Gene3D" id="3.30.300.30">
    <property type="match status" value="1"/>
</dbReference>
<feature type="transmembrane region" description="Helical" evidence="4">
    <location>
        <begin position="79"/>
        <end position="97"/>
    </location>
</feature>
<feature type="transmembrane region" description="Helical" evidence="4">
    <location>
        <begin position="183"/>
        <end position="202"/>
    </location>
</feature>
<reference evidence="6 7" key="1">
    <citation type="submission" date="2018-05" db="EMBL/GenBank/DDBJ databases">
        <title>Novel Campyloabacter and Helicobacter Species and Strains.</title>
        <authorList>
            <person name="Mannion A.J."/>
            <person name="Shen Z."/>
            <person name="Fox J.G."/>
        </authorList>
    </citation>
    <scope>NUCLEOTIDE SEQUENCE [LARGE SCALE GENOMIC DNA]</scope>
    <source>
        <strain evidence="7">MIT17-664</strain>
    </source>
</reference>
<dbReference type="InterPro" id="IPR045851">
    <property type="entry name" value="AMP-bd_C_sf"/>
</dbReference>
<evidence type="ECO:0000256" key="3">
    <source>
        <dbReference type="ARBA" id="ARBA00023136"/>
    </source>
</evidence>
<dbReference type="InterPro" id="IPR020845">
    <property type="entry name" value="AMP-binding_CS"/>
</dbReference>
<feature type="domain" description="Phospholipid/glycerol acyltransferase" evidence="5">
    <location>
        <begin position="449"/>
        <end position="563"/>
    </location>
</feature>
<dbReference type="InterPro" id="IPR042099">
    <property type="entry name" value="ANL_N_sf"/>
</dbReference>
<dbReference type="OrthoDB" id="9799237at2"/>
<dbReference type="InterPro" id="IPR036259">
    <property type="entry name" value="MFS_trans_sf"/>
</dbReference>
<dbReference type="EMBL" id="NXLZ01000012">
    <property type="protein sequence ID" value="TKX29941.1"/>
    <property type="molecule type" value="Genomic_DNA"/>
</dbReference>
<organism evidence="6 7">
    <name type="scientific">Campylobacter estrildidarum</name>
    <dbReference type="NCBI Taxonomy" id="2510189"/>
    <lineage>
        <taxon>Bacteria</taxon>
        <taxon>Pseudomonadati</taxon>
        <taxon>Campylobacterota</taxon>
        <taxon>Epsilonproteobacteria</taxon>
        <taxon>Campylobacterales</taxon>
        <taxon>Campylobacteraceae</taxon>
        <taxon>Campylobacter</taxon>
    </lineage>
</organism>
<evidence type="ECO:0000313" key="6">
    <source>
        <dbReference type="EMBL" id="TKX29941.1"/>
    </source>
</evidence>
<evidence type="ECO:0000256" key="1">
    <source>
        <dbReference type="ARBA" id="ARBA00022692"/>
    </source>
</evidence>
<dbReference type="GO" id="GO:0016746">
    <property type="term" value="F:acyltransferase activity"/>
    <property type="evidence" value="ECO:0007669"/>
    <property type="project" value="UniProtKB-KW"/>
</dbReference>
<dbReference type="PANTHER" id="PTHR43767">
    <property type="entry name" value="LONG-CHAIN-FATTY-ACID--COA LIGASE"/>
    <property type="match status" value="1"/>
</dbReference>
<dbReference type="Pfam" id="PF01553">
    <property type="entry name" value="Acyltransferase"/>
    <property type="match status" value="1"/>
</dbReference>